<keyword evidence="2" id="KW-1185">Reference proteome</keyword>
<dbReference type="AlphaFoldDB" id="A0A2U2BW56"/>
<organism evidence="1 2">
    <name type="scientific">Marinicauda salina</name>
    <dbReference type="NCBI Taxonomy" id="2135793"/>
    <lineage>
        <taxon>Bacteria</taxon>
        <taxon>Pseudomonadati</taxon>
        <taxon>Pseudomonadota</taxon>
        <taxon>Alphaproteobacteria</taxon>
        <taxon>Maricaulales</taxon>
        <taxon>Maricaulaceae</taxon>
        <taxon>Marinicauda</taxon>
    </lineage>
</organism>
<evidence type="ECO:0000313" key="2">
    <source>
        <dbReference type="Proteomes" id="UP000245168"/>
    </source>
</evidence>
<accession>A0A2U2BW56</accession>
<dbReference type="Proteomes" id="UP000245168">
    <property type="component" value="Unassembled WGS sequence"/>
</dbReference>
<comment type="caution">
    <text evidence="1">The sequence shown here is derived from an EMBL/GenBank/DDBJ whole genome shotgun (WGS) entry which is preliminary data.</text>
</comment>
<reference evidence="2" key="1">
    <citation type="submission" date="2018-05" db="EMBL/GenBank/DDBJ databases">
        <authorList>
            <person name="Liu B.-T."/>
        </authorList>
    </citation>
    <scope>NUCLEOTIDE SEQUENCE [LARGE SCALE GENOMIC DNA]</scope>
    <source>
        <strain evidence="2">WD6-1</strain>
    </source>
</reference>
<name>A0A2U2BW56_9PROT</name>
<gene>
    <name evidence="1" type="ORF">DDZ18_01050</name>
</gene>
<dbReference type="RefSeq" id="WP_109251501.1">
    <property type="nucleotide sequence ID" value="NZ_QEXV01000001.1"/>
</dbReference>
<evidence type="ECO:0000313" key="1">
    <source>
        <dbReference type="EMBL" id="PWE18227.1"/>
    </source>
</evidence>
<dbReference type="EMBL" id="QEXV01000001">
    <property type="protein sequence ID" value="PWE18227.1"/>
    <property type="molecule type" value="Genomic_DNA"/>
</dbReference>
<proteinExistence type="predicted"/>
<sequence>MWPTAAASLLALAQAEAADPAQGIDRIAERRAEAILAGPIWESLAACPGAPDPLARALVAVESDARPGWVRGLELGWARAVMRTTGDAPDLTLGPAQIRVSKARALRPDLDDDALLAALSEPCAALDLAEDLLDAENAGDEESAIRAWRGLEDQHPSRDRPGDRLYAAIALRLAAAASQE</sequence>
<protein>
    <submittedName>
        <fullName evidence="1">Uncharacterized protein</fullName>
    </submittedName>
</protein>